<name>A0ACB8FC22_9SAUR</name>
<dbReference type="Proteomes" id="UP000827872">
    <property type="component" value="Linkage Group LG09"/>
</dbReference>
<dbReference type="EMBL" id="CM037622">
    <property type="protein sequence ID" value="KAH8003010.1"/>
    <property type="molecule type" value="Genomic_DNA"/>
</dbReference>
<protein>
    <submittedName>
        <fullName evidence="1">Uncharacterized protein</fullName>
    </submittedName>
</protein>
<keyword evidence="2" id="KW-1185">Reference proteome</keyword>
<accession>A0ACB8FC22</accession>
<reference evidence="1" key="1">
    <citation type="submission" date="2021-08" db="EMBL/GenBank/DDBJ databases">
        <title>The first chromosome-level gecko genome reveals the dynamic sex chromosomes of Neotropical dwarf geckos (Sphaerodactylidae: Sphaerodactylus).</title>
        <authorList>
            <person name="Pinto B.J."/>
            <person name="Keating S.E."/>
            <person name="Gamble T."/>
        </authorList>
    </citation>
    <scope>NUCLEOTIDE SEQUENCE</scope>
    <source>
        <strain evidence="1">TG3544</strain>
    </source>
</reference>
<evidence type="ECO:0000313" key="2">
    <source>
        <dbReference type="Proteomes" id="UP000827872"/>
    </source>
</evidence>
<proteinExistence type="predicted"/>
<comment type="caution">
    <text evidence="1">The sequence shown here is derived from an EMBL/GenBank/DDBJ whole genome shotgun (WGS) entry which is preliminary data.</text>
</comment>
<evidence type="ECO:0000313" key="1">
    <source>
        <dbReference type="EMBL" id="KAH8003010.1"/>
    </source>
</evidence>
<organism evidence="1 2">
    <name type="scientific">Sphaerodactylus townsendi</name>
    <dbReference type="NCBI Taxonomy" id="933632"/>
    <lineage>
        <taxon>Eukaryota</taxon>
        <taxon>Metazoa</taxon>
        <taxon>Chordata</taxon>
        <taxon>Craniata</taxon>
        <taxon>Vertebrata</taxon>
        <taxon>Euteleostomi</taxon>
        <taxon>Lepidosauria</taxon>
        <taxon>Squamata</taxon>
        <taxon>Bifurcata</taxon>
        <taxon>Gekkota</taxon>
        <taxon>Sphaerodactylidae</taxon>
        <taxon>Sphaerodactylus</taxon>
    </lineage>
</organism>
<gene>
    <name evidence="1" type="ORF">K3G42_008472</name>
</gene>
<sequence>MDCPRLLVPLLLVLCQGASRHTAASDAQLGASDKVSSGAPWPLRRPKRCSCSSLEDKECVYFCHLDIIWINTPERIVPYGLGGPSRNRRSLKDLTVANLEETRDRCQCANLRDKKCRNFCQNGKQPWAQSTRQKGWKSLHKDRGCKGLTCVYMQLTDSQKMRRLEAVANKIKTSFNAAKLKSRLHKRKQLKHNRTYKKQNVWESLKMTS</sequence>